<dbReference type="Gene3D" id="3.40.50.2300">
    <property type="match status" value="1"/>
</dbReference>
<sequence length="129" mass="13601">MPIRILIVDDDDALRTALSRTLRANGYDVDQAGDAPEALSVIARITPDLILTDIMMPGGDGVELINAIRGRCPRPGILAMSGRGSMGALDLLRLAEKLGADLSLCKPFSTDELLLALADLETRAPFGGG</sequence>
<dbReference type="GO" id="GO:0000156">
    <property type="term" value="F:phosphorelay response regulator activity"/>
    <property type="evidence" value="ECO:0007669"/>
    <property type="project" value="TreeGrafter"/>
</dbReference>
<feature type="domain" description="Response regulatory" evidence="7">
    <location>
        <begin position="4"/>
        <end position="121"/>
    </location>
</feature>
<keyword evidence="2" id="KW-0902">Two-component regulatory system</keyword>
<dbReference type="GO" id="GO:0000976">
    <property type="term" value="F:transcription cis-regulatory region binding"/>
    <property type="evidence" value="ECO:0007669"/>
    <property type="project" value="TreeGrafter"/>
</dbReference>
<dbReference type="PROSITE" id="PS50110">
    <property type="entry name" value="RESPONSE_REGULATORY"/>
    <property type="match status" value="1"/>
</dbReference>
<dbReference type="OrthoDB" id="5456285at2"/>
<dbReference type="InterPro" id="IPR001789">
    <property type="entry name" value="Sig_transdc_resp-reg_receiver"/>
</dbReference>
<protein>
    <submittedName>
        <fullName evidence="8">Response regulator</fullName>
    </submittedName>
</protein>
<gene>
    <name evidence="8" type="ORF">DJ019_18760</name>
</gene>
<dbReference type="GO" id="GO:0032993">
    <property type="term" value="C:protein-DNA complex"/>
    <property type="evidence" value="ECO:0007669"/>
    <property type="project" value="TreeGrafter"/>
</dbReference>
<dbReference type="SMART" id="SM00448">
    <property type="entry name" value="REC"/>
    <property type="match status" value="1"/>
</dbReference>
<dbReference type="PANTHER" id="PTHR48111">
    <property type="entry name" value="REGULATOR OF RPOS"/>
    <property type="match status" value="1"/>
</dbReference>
<keyword evidence="9" id="KW-1185">Reference proteome</keyword>
<name>A0A328B750_9CAUL</name>
<organism evidence="8 9">
    <name type="scientific">Phenylobacterium kunshanense</name>
    <dbReference type="NCBI Taxonomy" id="1445034"/>
    <lineage>
        <taxon>Bacteria</taxon>
        <taxon>Pseudomonadati</taxon>
        <taxon>Pseudomonadota</taxon>
        <taxon>Alphaproteobacteria</taxon>
        <taxon>Caulobacterales</taxon>
        <taxon>Caulobacteraceae</taxon>
        <taxon>Phenylobacterium</taxon>
    </lineage>
</organism>
<dbReference type="AlphaFoldDB" id="A0A328B750"/>
<dbReference type="InterPro" id="IPR039420">
    <property type="entry name" value="WalR-like"/>
</dbReference>
<evidence type="ECO:0000313" key="9">
    <source>
        <dbReference type="Proteomes" id="UP000249524"/>
    </source>
</evidence>
<dbReference type="CDD" id="cd00156">
    <property type="entry name" value="REC"/>
    <property type="match status" value="1"/>
</dbReference>
<dbReference type="SUPFAM" id="SSF52172">
    <property type="entry name" value="CheY-like"/>
    <property type="match status" value="1"/>
</dbReference>
<keyword evidence="4" id="KW-0238">DNA-binding</keyword>
<dbReference type="InterPro" id="IPR011006">
    <property type="entry name" value="CheY-like_superfamily"/>
</dbReference>
<evidence type="ECO:0000256" key="4">
    <source>
        <dbReference type="ARBA" id="ARBA00023125"/>
    </source>
</evidence>
<evidence type="ECO:0000313" key="8">
    <source>
        <dbReference type="EMBL" id="RAK62465.1"/>
    </source>
</evidence>
<evidence type="ECO:0000256" key="3">
    <source>
        <dbReference type="ARBA" id="ARBA00023015"/>
    </source>
</evidence>
<proteinExistence type="predicted"/>
<evidence type="ECO:0000256" key="5">
    <source>
        <dbReference type="ARBA" id="ARBA00023163"/>
    </source>
</evidence>
<dbReference type="Proteomes" id="UP000249524">
    <property type="component" value="Unassembled WGS sequence"/>
</dbReference>
<comment type="caution">
    <text evidence="8">The sequence shown here is derived from an EMBL/GenBank/DDBJ whole genome shotgun (WGS) entry which is preliminary data.</text>
</comment>
<keyword evidence="3" id="KW-0805">Transcription regulation</keyword>
<reference evidence="8 9" key="1">
    <citation type="submission" date="2018-05" db="EMBL/GenBank/DDBJ databases">
        <authorList>
            <person name="Lanie J.A."/>
            <person name="Ng W.-L."/>
            <person name="Kazmierczak K.M."/>
            <person name="Andrzejewski T.M."/>
            <person name="Davidsen T.M."/>
            <person name="Wayne K.J."/>
            <person name="Tettelin H."/>
            <person name="Glass J.I."/>
            <person name="Rusch D."/>
            <person name="Podicherti R."/>
            <person name="Tsui H.-C.T."/>
            <person name="Winkler M.E."/>
        </authorList>
    </citation>
    <scope>NUCLEOTIDE SEQUENCE [LARGE SCALE GENOMIC DNA]</scope>
    <source>
        <strain evidence="8 9">BUT-10</strain>
    </source>
</reference>
<dbReference type="PANTHER" id="PTHR48111:SF1">
    <property type="entry name" value="TWO-COMPONENT RESPONSE REGULATOR ORR33"/>
    <property type="match status" value="1"/>
</dbReference>
<evidence type="ECO:0000256" key="6">
    <source>
        <dbReference type="PROSITE-ProRule" id="PRU00169"/>
    </source>
</evidence>
<evidence type="ECO:0000256" key="1">
    <source>
        <dbReference type="ARBA" id="ARBA00022553"/>
    </source>
</evidence>
<dbReference type="Pfam" id="PF00072">
    <property type="entry name" value="Response_reg"/>
    <property type="match status" value="1"/>
</dbReference>
<evidence type="ECO:0000259" key="7">
    <source>
        <dbReference type="PROSITE" id="PS50110"/>
    </source>
</evidence>
<dbReference type="GO" id="GO:0005829">
    <property type="term" value="C:cytosol"/>
    <property type="evidence" value="ECO:0007669"/>
    <property type="project" value="TreeGrafter"/>
</dbReference>
<dbReference type="EMBL" id="QFYS01000011">
    <property type="protein sequence ID" value="RAK62465.1"/>
    <property type="molecule type" value="Genomic_DNA"/>
</dbReference>
<dbReference type="GO" id="GO:0006355">
    <property type="term" value="P:regulation of DNA-templated transcription"/>
    <property type="evidence" value="ECO:0007669"/>
    <property type="project" value="TreeGrafter"/>
</dbReference>
<accession>A0A328B750</accession>
<keyword evidence="1 6" id="KW-0597">Phosphoprotein</keyword>
<keyword evidence="5" id="KW-0804">Transcription</keyword>
<feature type="modified residue" description="4-aspartylphosphate" evidence="6">
    <location>
        <position position="53"/>
    </location>
</feature>
<evidence type="ECO:0000256" key="2">
    <source>
        <dbReference type="ARBA" id="ARBA00023012"/>
    </source>
</evidence>
<dbReference type="RefSeq" id="WP_111277930.1">
    <property type="nucleotide sequence ID" value="NZ_QFYS01000011.1"/>
</dbReference>